<dbReference type="EMBL" id="PPVL01000002">
    <property type="protein sequence ID" value="NNI78442.1"/>
    <property type="molecule type" value="Genomic_DNA"/>
</dbReference>
<dbReference type="AlphaFoldDB" id="A0A849CFJ2"/>
<accession>A0A849CFJ2</accession>
<organism evidence="2 3">
    <name type="scientific">Pasteurella multocida</name>
    <dbReference type="NCBI Taxonomy" id="747"/>
    <lineage>
        <taxon>Bacteria</taxon>
        <taxon>Pseudomonadati</taxon>
        <taxon>Pseudomonadota</taxon>
        <taxon>Gammaproteobacteria</taxon>
        <taxon>Pasteurellales</taxon>
        <taxon>Pasteurellaceae</taxon>
        <taxon>Pasteurella</taxon>
    </lineage>
</organism>
<evidence type="ECO:0008006" key="4">
    <source>
        <dbReference type="Google" id="ProtNLM"/>
    </source>
</evidence>
<evidence type="ECO:0000313" key="1">
    <source>
        <dbReference type="EMBL" id="MDA5624114.1"/>
    </source>
</evidence>
<dbReference type="RefSeq" id="WP_014667978.1">
    <property type="nucleotide sequence ID" value="NZ_AP025519.1"/>
</dbReference>
<gene>
    <name evidence="2" type="ORF">C2800_03205</name>
    <name evidence="1" type="ORF">NM948_11270</name>
</gene>
<dbReference type="Proteomes" id="UP000540079">
    <property type="component" value="Unassembled WGS sequence"/>
</dbReference>
<dbReference type="PROSITE" id="PS51257">
    <property type="entry name" value="PROKAR_LIPOPROTEIN"/>
    <property type="match status" value="1"/>
</dbReference>
<dbReference type="KEGG" id="pmul:DR93_1593"/>
<reference evidence="1" key="2">
    <citation type="submission" date="2022-07" db="EMBL/GenBank/DDBJ databases">
        <title>Genome-based characterization of novel serogroup A variants of Pasteurella multocida.</title>
        <authorList>
            <person name="Prajapati A."/>
            <person name="Yogisharadhya R."/>
            <person name="Mohanty N."/>
            <person name="Chanda M."/>
            <person name="Mendem S.K."/>
            <person name="Siddaramappa S."/>
            <person name="Shivachandra S.B."/>
        </authorList>
    </citation>
    <scope>NUCLEOTIDE SEQUENCE</scope>
    <source>
        <strain evidence="1">NIVEDIPm19</strain>
    </source>
</reference>
<comment type="caution">
    <text evidence="2">The sequence shown here is derived from an EMBL/GenBank/DDBJ whole genome shotgun (WGS) entry which is preliminary data.</text>
</comment>
<evidence type="ECO:0000313" key="3">
    <source>
        <dbReference type="Proteomes" id="UP000540079"/>
    </source>
</evidence>
<sequence length="256" mass="29360">MHFINRYCVVFLSSLLLIGCQDSLTGALYDRGESPEIVRYHVEKDQIYFFGLTPDKKIAVLGEKYHYLLKEKKPNDQYLIEKIVKLPFKQHLYSQMAIINSSKQKPDEISTSLYLALDLRQLSQKQRQTASMLGFKNLSYKSGFYDMIKQYQPKIDLEKLNREKQIWYREIDLVGHRYLPKAGANYVVKNQYPFSEMVEIHTDIEYLPARQNANAGTLLLTPFAAIADVATGILAVPAYIGLQAVCLGQSDGFICK</sequence>
<dbReference type="Proteomes" id="UP001145481">
    <property type="component" value="Unassembled WGS sequence"/>
</dbReference>
<proteinExistence type="predicted"/>
<evidence type="ECO:0000313" key="2">
    <source>
        <dbReference type="EMBL" id="NNI78442.1"/>
    </source>
</evidence>
<protein>
    <recommendedName>
        <fullName evidence="4">Lipoprotein</fullName>
    </recommendedName>
</protein>
<name>A0A849CFJ2_PASMD</name>
<dbReference type="EMBL" id="JANJHC010000034">
    <property type="protein sequence ID" value="MDA5624114.1"/>
    <property type="molecule type" value="Genomic_DNA"/>
</dbReference>
<reference evidence="2 3" key="1">
    <citation type="journal article" date="2018" name="Front. Microbiol.">
        <title>Genetic and Phylogenetic Characteristics of Pasteurella multocida Isolates From Different Host Species.</title>
        <authorList>
            <person name="Peng Z."/>
            <person name="Liang W."/>
            <person name="Wang F."/>
            <person name="Xu Z."/>
            <person name="Xie Z."/>
            <person name="Lian Z."/>
            <person name="Hua L."/>
            <person name="Zhou R."/>
            <person name="Chen H."/>
            <person name="Wu B."/>
        </authorList>
    </citation>
    <scope>NUCLEOTIDE SEQUENCE [LARGE SCALE GENOMIC DNA]</scope>
    <source>
        <strain evidence="2 3">HNA06</strain>
    </source>
</reference>